<dbReference type="Gene3D" id="3.40.630.30">
    <property type="match status" value="1"/>
</dbReference>
<dbReference type="Proteomes" id="UP000255233">
    <property type="component" value="Unassembled WGS sequence"/>
</dbReference>
<dbReference type="CDD" id="cd04301">
    <property type="entry name" value="NAT_SF"/>
    <property type="match status" value="1"/>
</dbReference>
<evidence type="ECO:0000313" key="3">
    <source>
        <dbReference type="Proteomes" id="UP000255233"/>
    </source>
</evidence>
<keyword evidence="3" id="KW-1185">Reference proteome</keyword>
<dbReference type="InterPro" id="IPR016181">
    <property type="entry name" value="Acyl_CoA_acyltransferase"/>
</dbReference>
<keyword evidence="2" id="KW-0808">Transferase</keyword>
<organism evidence="2 3">
    <name type="scientific">Rikenella microfusus</name>
    <dbReference type="NCBI Taxonomy" id="28139"/>
    <lineage>
        <taxon>Bacteria</taxon>
        <taxon>Pseudomonadati</taxon>
        <taxon>Bacteroidota</taxon>
        <taxon>Bacteroidia</taxon>
        <taxon>Bacteroidales</taxon>
        <taxon>Rikenellaceae</taxon>
        <taxon>Rikenella</taxon>
    </lineage>
</organism>
<dbReference type="AlphaFoldDB" id="A0A379MPQ3"/>
<reference evidence="2 3" key="1">
    <citation type="submission" date="2018-06" db="EMBL/GenBank/DDBJ databases">
        <authorList>
            <consortium name="Pathogen Informatics"/>
            <person name="Doyle S."/>
        </authorList>
    </citation>
    <scope>NUCLEOTIDE SEQUENCE [LARGE SCALE GENOMIC DNA]</scope>
    <source>
        <strain evidence="2 3">NCTC11190</strain>
    </source>
</reference>
<evidence type="ECO:0000259" key="1">
    <source>
        <dbReference type="PROSITE" id="PS51186"/>
    </source>
</evidence>
<accession>A0A379MPQ3</accession>
<dbReference type="InterPro" id="IPR000182">
    <property type="entry name" value="GNAT_dom"/>
</dbReference>
<feature type="domain" description="N-acetyltransferase" evidence="1">
    <location>
        <begin position="7"/>
        <end position="136"/>
    </location>
</feature>
<dbReference type="Pfam" id="PF13673">
    <property type="entry name" value="Acetyltransf_10"/>
    <property type="match status" value="1"/>
</dbReference>
<proteinExistence type="predicted"/>
<dbReference type="GO" id="GO:0016747">
    <property type="term" value="F:acyltransferase activity, transferring groups other than amino-acyl groups"/>
    <property type="evidence" value="ECO:0007669"/>
    <property type="project" value="InterPro"/>
</dbReference>
<dbReference type="EMBL" id="UGVL01000001">
    <property type="protein sequence ID" value="SUE33608.1"/>
    <property type="molecule type" value="Genomic_DNA"/>
</dbReference>
<dbReference type="EC" id="2.3.1.-" evidence="2"/>
<sequence>MNHKEHTVERIVAAAGKRAFRDLLLLADPSDAMVARYIDGSDMFVWRTGCGETVGEAVVDRRGEIKNLAVAPAFQRQGWGRRILDDLCARYAGKFPVLTVGTSDGGVPFYERCGFRYSHTVRNFFTDNYPEPVIDEDGSRCRDMIYLTRTTG</sequence>
<dbReference type="STRING" id="880526.GCA_000427365_00628"/>
<gene>
    <name evidence="2" type="primary">yvbK</name>
    <name evidence="2" type="ORF">NCTC11190_00818</name>
</gene>
<dbReference type="PROSITE" id="PS51186">
    <property type="entry name" value="GNAT"/>
    <property type="match status" value="1"/>
</dbReference>
<keyword evidence="2" id="KW-0012">Acyltransferase</keyword>
<dbReference type="RefSeq" id="WP_037291424.1">
    <property type="nucleotide sequence ID" value="NZ_UGVL01000001.1"/>
</dbReference>
<protein>
    <submittedName>
        <fullName evidence="2">Uncharacterized N-acetyltransferase YvbK</fullName>
        <ecNumber evidence="2">2.3.1.-</ecNumber>
    </submittedName>
</protein>
<dbReference type="OrthoDB" id="9813917at2"/>
<evidence type="ECO:0000313" key="2">
    <source>
        <dbReference type="EMBL" id="SUE33608.1"/>
    </source>
</evidence>
<name>A0A379MPQ3_9BACT</name>
<dbReference type="SUPFAM" id="SSF55729">
    <property type="entry name" value="Acyl-CoA N-acyltransferases (Nat)"/>
    <property type="match status" value="1"/>
</dbReference>